<reference evidence="2" key="1">
    <citation type="journal article" date="2023" name="G3 (Bethesda)">
        <title>Genome assembly and association tests identify interacting loci associated with vigor, precocity, and sex in interspecific pistachio rootstocks.</title>
        <authorList>
            <person name="Palmer W."/>
            <person name="Jacygrad E."/>
            <person name="Sagayaradj S."/>
            <person name="Cavanaugh K."/>
            <person name="Han R."/>
            <person name="Bertier L."/>
            <person name="Beede B."/>
            <person name="Kafkas S."/>
            <person name="Golino D."/>
            <person name="Preece J."/>
            <person name="Michelmore R."/>
        </authorList>
    </citation>
    <scope>NUCLEOTIDE SEQUENCE [LARGE SCALE GENOMIC DNA]</scope>
</reference>
<keyword evidence="2" id="KW-1185">Reference proteome</keyword>
<proteinExistence type="predicted"/>
<protein>
    <submittedName>
        <fullName evidence="1">Uncharacterized protein</fullName>
    </submittedName>
</protein>
<dbReference type="Proteomes" id="UP001164250">
    <property type="component" value="Chromosome 6"/>
</dbReference>
<evidence type="ECO:0000313" key="1">
    <source>
        <dbReference type="EMBL" id="KAJ0094986.1"/>
    </source>
</evidence>
<organism evidence="1 2">
    <name type="scientific">Pistacia atlantica</name>
    <dbReference type="NCBI Taxonomy" id="434234"/>
    <lineage>
        <taxon>Eukaryota</taxon>
        <taxon>Viridiplantae</taxon>
        <taxon>Streptophyta</taxon>
        <taxon>Embryophyta</taxon>
        <taxon>Tracheophyta</taxon>
        <taxon>Spermatophyta</taxon>
        <taxon>Magnoliopsida</taxon>
        <taxon>eudicotyledons</taxon>
        <taxon>Gunneridae</taxon>
        <taxon>Pentapetalae</taxon>
        <taxon>rosids</taxon>
        <taxon>malvids</taxon>
        <taxon>Sapindales</taxon>
        <taxon>Anacardiaceae</taxon>
        <taxon>Pistacia</taxon>
    </lineage>
</organism>
<comment type="caution">
    <text evidence="1">The sequence shown here is derived from an EMBL/GenBank/DDBJ whole genome shotgun (WGS) entry which is preliminary data.</text>
</comment>
<name>A0ACC1B7V3_9ROSI</name>
<gene>
    <name evidence="1" type="ORF">Patl1_16405</name>
</gene>
<accession>A0ACC1B7V3</accession>
<evidence type="ECO:0000313" key="2">
    <source>
        <dbReference type="Proteomes" id="UP001164250"/>
    </source>
</evidence>
<sequence length="85" mass="10197">MYLPNVWRAYMSNRVVQSNYGIIVKVLRILIRMKLFRMKLFRMKLLFALQSCYMPPKSLSKCVVQSNYSRLKGSRKFDLQVDVRM</sequence>
<dbReference type="EMBL" id="CM047902">
    <property type="protein sequence ID" value="KAJ0094986.1"/>
    <property type="molecule type" value="Genomic_DNA"/>
</dbReference>